<organism evidence="5 6">
    <name type="scientific">Reichenbachiella faecimaris</name>
    <dbReference type="NCBI Taxonomy" id="692418"/>
    <lineage>
        <taxon>Bacteria</taxon>
        <taxon>Pseudomonadati</taxon>
        <taxon>Bacteroidota</taxon>
        <taxon>Cytophagia</taxon>
        <taxon>Cytophagales</taxon>
        <taxon>Reichenbachiellaceae</taxon>
        <taxon>Reichenbachiella</taxon>
    </lineage>
</organism>
<accession>A0A1W2GA56</accession>
<evidence type="ECO:0000256" key="1">
    <source>
        <dbReference type="ARBA" id="ARBA00022553"/>
    </source>
</evidence>
<dbReference type="InterPro" id="IPR011006">
    <property type="entry name" value="CheY-like_superfamily"/>
</dbReference>
<feature type="domain" description="Response regulatory" evidence="4">
    <location>
        <begin position="8"/>
        <end position="119"/>
    </location>
</feature>
<dbReference type="SMART" id="SM00448">
    <property type="entry name" value="REC"/>
    <property type="match status" value="1"/>
</dbReference>
<sequence length="246" mass="28227">MEEKKKYTAVYIDDDKILLTVMTAYAQHTKYVDLLGCYLNPVEGITAIDDLKPDILFLDVQMKEIDAFDTMEALEHDPIVIIVSSHWESESELIEAGASCFLTKPLKGPNQIDQAVEKALAFRAKQKEKVKRPSIKLDSNQEILPELYKEKLTKEHFAENETWANFIVKFDQMHPSFFENLKGDFNSLTPTQMRICAYAKIGISLKNMSSNMDQALESIQTHIADIKEKLNIEPDDDLREFLSIYN</sequence>
<dbReference type="RefSeq" id="WP_084371848.1">
    <property type="nucleotide sequence ID" value="NZ_FWYF01000001.1"/>
</dbReference>
<proteinExistence type="predicted"/>
<dbReference type="SUPFAM" id="SSF52172">
    <property type="entry name" value="CheY-like"/>
    <property type="match status" value="1"/>
</dbReference>
<dbReference type="InterPro" id="IPR050595">
    <property type="entry name" value="Bact_response_regulator"/>
</dbReference>
<evidence type="ECO:0000256" key="2">
    <source>
        <dbReference type="ARBA" id="ARBA00023125"/>
    </source>
</evidence>
<dbReference type="GO" id="GO:0000160">
    <property type="term" value="P:phosphorelay signal transduction system"/>
    <property type="evidence" value="ECO:0007669"/>
    <property type="project" value="InterPro"/>
</dbReference>
<keyword evidence="6" id="KW-1185">Reference proteome</keyword>
<keyword evidence="2" id="KW-0238">DNA-binding</keyword>
<dbReference type="InterPro" id="IPR016032">
    <property type="entry name" value="Sig_transdc_resp-reg_C-effctor"/>
</dbReference>
<evidence type="ECO:0000259" key="4">
    <source>
        <dbReference type="PROSITE" id="PS50110"/>
    </source>
</evidence>
<dbReference type="STRING" id="692418.SAMN04488029_1538"/>
<dbReference type="EMBL" id="FWYF01000001">
    <property type="protein sequence ID" value="SMD33176.1"/>
    <property type="molecule type" value="Genomic_DNA"/>
</dbReference>
<evidence type="ECO:0000313" key="6">
    <source>
        <dbReference type="Proteomes" id="UP000192472"/>
    </source>
</evidence>
<reference evidence="5 6" key="1">
    <citation type="submission" date="2017-04" db="EMBL/GenBank/DDBJ databases">
        <authorList>
            <person name="Afonso C.L."/>
            <person name="Miller P.J."/>
            <person name="Scott M.A."/>
            <person name="Spackman E."/>
            <person name="Goraichik I."/>
            <person name="Dimitrov K.M."/>
            <person name="Suarez D.L."/>
            <person name="Swayne D.E."/>
        </authorList>
    </citation>
    <scope>NUCLEOTIDE SEQUENCE [LARGE SCALE GENOMIC DNA]</scope>
    <source>
        <strain evidence="5 6">DSM 26133</strain>
    </source>
</reference>
<dbReference type="AlphaFoldDB" id="A0A1W2GA56"/>
<dbReference type="GO" id="GO:0006355">
    <property type="term" value="P:regulation of DNA-templated transcription"/>
    <property type="evidence" value="ECO:0007669"/>
    <property type="project" value="InterPro"/>
</dbReference>
<keyword evidence="1 3" id="KW-0597">Phosphoprotein</keyword>
<dbReference type="InterPro" id="IPR001789">
    <property type="entry name" value="Sig_transdc_resp-reg_receiver"/>
</dbReference>
<dbReference type="Gene3D" id="3.40.50.2300">
    <property type="match status" value="1"/>
</dbReference>
<feature type="modified residue" description="4-aspartylphosphate" evidence="3">
    <location>
        <position position="59"/>
    </location>
</feature>
<dbReference type="PANTHER" id="PTHR44591">
    <property type="entry name" value="STRESS RESPONSE REGULATOR PROTEIN 1"/>
    <property type="match status" value="1"/>
</dbReference>
<evidence type="ECO:0000313" key="5">
    <source>
        <dbReference type="EMBL" id="SMD33176.1"/>
    </source>
</evidence>
<name>A0A1W2GA56_REIFA</name>
<evidence type="ECO:0000256" key="3">
    <source>
        <dbReference type="PROSITE-ProRule" id="PRU00169"/>
    </source>
</evidence>
<protein>
    <submittedName>
        <fullName evidence="5">Response regulator receiver domain-containing protein</fullName>
    </submittedName>
</protein>
<dbReference type="OrthoDB" id="673187at2"/>
<dbReference type="Proteomes" id="UP000192472">
    <property type="component" value="Unassembled WGS sequence"/>
</dbReference>
<dbReference type="Pfam" id="PF00072">
    <property type="entry name" value="Response_reg"/>
    <property type="match status" value="1"/>
</dbReference>
<dbReference type="GO" id="GO:0003677">
    <property type="term" value="F:DNA binding"/>
    <property type="evidence" value="ECO:0007669"/>
    <property type="project" value="UniProtKB-KW"/>
</dbReference>
<gene>
    <name evidence="5" type="ORF">SAMN04488029_1538</name>
</gene>
<dbReference type="PANTHER" id="PTHR44591:SF3">
    <property type="entry name" value="RESPONSE REGULATORY DOMAIN-CONTAINING PROTEIN"/>
    <property type="match status" value="1"/>
</dbReference>
<dbReference type="SUPFAM" id="SSF46894">
    <property type="entry name" value="C-terminal effector domain of the bipartite response regulators"/>
    <property type="match status" value="1"/>
</dbReference>
<dbReference type="PROSITE" id="PS50110">
    <property type="entry name" value="RESPONSE_REGULATORY"/>
    <property type="match status" value="1"/>
</dbReference>